<dbReference type="EMBL" id="CM047739">
    <property type="protein sequence ID" value="KAJ0043690.1"/>
    <property type="molecule type" value="Genomic_DNA"/>
</dbReference>
<evidence type="ECO:0000313" key="1">
    <source>
        <dbReference type="EMBL" id="KAJ0043690.1"/>
    </source>
</evidence>
<evidence type="ECO:0000313" key="2">
    <source>
        <dbReference type="Proteomes" id="UP001163603"/>
    </source>
</evidence>
<gene>
    <name evidence="1" type="ORF">Pint_18786</name>
</gene>
<protein>
    <submittedName>
        <fullName evidence="1">Uncharacterized protein</fullName>
    </submittedName>
</protein>
<sequence>MGKKKEEKVRDDKVDVDRDDGASWWLVQKGIGASFICIALFALLVRVAVSLHPYSGAGNPPKFGDYEAQRHWMEITLNLPVTEWYRNSTTNDLSYWGLDYPPLTAYQSYVHGLFLRFFDLESVSLFSSRGYESYLGKLLMRWTVLSSDALIFFPAVLYFVCVYYTSHNSSRRNDIVWHISMLLLNPCLILIDHGHFQYNCISLGLTVGAIAAVLSQKDLVASFLFTLALNHKQMSAYFAPAFFSHLLGKCLRCKNPLLEVIKLGLVVIGTFAVVWWPYLHSADDFFGVLSRLAPFDRGLYEDYVANFWCTTSILIKWKRLFTVQSLKLVSFTATVLTCLPSMVQQVLAPSGKGFLYGLMNSSFSFYLFSFQVHEKSILLPLLPASLLALEEPRPFRWLTHHALFSMFPLLCRDKLILPYMAMYAVFTLLYLTPGGRSRLKKTDHSSSIASIMIGFLYLCSSILHIVYLTIRPPEKFPYLFEAMIMLMCFPQFALCAFYSNAKQWLLSKHSTVDKEKKLI</sequence>
<reference evidence="2" key="1">
    <citation type="journal article" date="2023" name="G3 (Bethesda)">
        <title>Genome assembly and association tests identify interacting loci associated with vigor, precocity, and sex in interspecific pistachio rootstocks.</title>
        <authorList>
            <person name="Palmer W."/>
            <person name="Jacygrad E."/>
            <person name="Sagayaradj S."/>
            <person name="Cavanaugh K."/>
            <person name="Han R."/>
            <person name="Bertier L."/>
            <person name="Beede B."/>
            <person name="Kafkas S."/>
            <person name="Golino D."/>
            <person name="Preece J."/>
            <person name="Michelmore R."/>
        </authorList>
    </citation>
    <scope>NUCLEOTIDE SEQUENCE [LARGE SCALE GENOMIC DNA]</scope>
</reference>
<keyword evidence="2" id="KW-1185">Reference proteome</keyword>
<comment type="caution">
    <text evidence="1">The sequence shown here is derived from an EMBL/GenBank/DDBJ whole genome shotgun (WGS) entry which is preliminary data.</text>
</comment>
<dbReference type="Proteomes" id="UP001163603">
    <property type="component" value="Chromosome 4"/>
</dbReference>
<organism evidence="1 2">
    <name type="scientific">Pistacia integerrima</name>
    <dbReference type="NCBI Taxonomy" id="434235"/>
    <lineage>
        <taxon>Eukaryota</taxon>
        <taxon>Viridiplantae</taxon>
        <taxon>Streptophyta</taxon>
        <taxon>Embryophyta</taxon>
        <taxon>Tracheophyta</taxon>
        <taxon>Spermatophyta</taxon>
        <taxon>Magnoliopsida</taxon>
        <taxon>eudicotyledons</taxon>
        <taxon>Gunneridae</taxon>
        <taxon>Pentapetalae</taxon>
        <taxon>rosids</taxon>
        <taxon>malvids</taxon>
        <taxon>Sapindales</taxon>
        <taxon>Anacardiaceae</taxon>
        <taxon>Pistacia</taxon>
    </lineage>
</organism>
<name>A0ACC0Z0V3_9ROSI</name>
<proteinExistence type="predicted"/>
<accession>A0ACC0Z0V3</accession>